<dbReference type="PROSITE" id="PS51011">
    <property type="entry name" value="ARID"/>
    <property type="match status" value="1"/>
</dbReference>
<evidence type="ECO:0000256" key="1">
    <source>
        <dbReference type="ARBA" id="ARBA00022853"/>
    </source>
</evidence>
<keyword evidence="3" id="KW-0804">Transcription</keyword>
<dbReference type="SMART" id="SM01014">
    <property type="entry name" value="ARID"/>
    <property type="match status" value="1"/>
</dbReference>
<dbReference type="InterPro" id="IPR016024">
    <property type="entry name" value="ARM-type_fold"/>
</dbReference>
<evidence type="ECO:0000256" key="3">
    <source>
        <dbReference type="ARBA" id="ARBA00023163"/>
    </source>
</evidence>
<dbReference type="Proteomes" id="UP001626550">
    <property type="component" value="Unassembled WGS sequence"/>
</dbReference>
<dbReference type="GO" id="GO:0006325">
    <property type="term" value="P:chromatin organization"/>
    <property type="evidence" value="ECO:0007669"/>
    <property type="project" value="UniProtKB-KW"/>
</dbReference>
<feature type="region of interest" description="Disordered" evidence="5">
    <location>
        <begin position="704"/>
        <end position="723"/>
    </location>
</feature>
<evidence type="ECO:0000313" key="7">
    <source>
        <dbReference type="EMBL" id="KAL3319181.1"/>
    </source>
</evidence>
<comment type="caution">
    <text evidence="7">The sequence shown here is derived from an EMBL/GenBank/DDBJ whole genome shotgun (WGS) entry which is preliminary data.</text>
</comment>
<organism evidence="7 8">
    <name type="scientific">Cichlidogyrus casuarinus</name>
    <dbReference type="NCBI Taxonomy" id="1844966"/>
    <lineage>
        <taxon>Eukaryota</taxon>
        <taxon>Metazoa</taxon>
        <taxon>Spiralia</taxon>
        <taxon>Lophotrochozoa</taxon>
        <taxon>Platyhelminthes</taxon>
        <taxon>Monogenea</taxon>
        <taxon>Monopisthocotylea</taxon>
        <taxon>Dactylogyridea</taxon>
        <taxon>Ancyrocephalidae</taxon>
        <taxon>Cichlidogyrus</taxon>
    </lineage>
</organism>
<keyword evidence="1" id="KW-0156">Chromatin regulator</keyword>
<evidence type="ECO:0000256" key="2">
    <source>
        <dbReference type="ARBA" id="ARBA00023015"/>
    </source>
</evidence>
<dbReference type="InterPro" id="IPR036431">
    <property type="entry name" value="ARID_dom_sf"/>
</dbReference>
<keyword evidence="2" id="KW-0805">Transcription regulation</keyword>
<dbReference type="InterPro" id="IPR036388">
    <property type="entry name" value="WH-like_DNA-bd_sf"/>
</dbReference>
<gene>
    <name evidence="7" type="primary">ARID2</name>
    <name evidence="7" type="ORF">Ciccas_002148</name>
</gene>
<dbReference type="SUPFAM" id="SSF46774">
    <property type="entry name" value="ARID-like"/>
    <property type="match status" value="1"/>
</dbReference>
<dbReference type="InterPro" id="IPR001606">
    <property type="entry name" value="ARID_dom"/>
</dbReference>
<evidence type="ECO:0000256" key="5">
    <source>
        <dbReference type="SAM" id="MobiDB-lite"/>
    </source>
</evidence>
<dbReference type="EMBL" id="JBJKFK010000162">
    <property type="protein sequence ID" value="KAL3319181.1"/>
    <property type="molecule type" value="Genomic_DNA"/>
</dbReference>
<evidence type="ECO:0000259" key="6">
    <source>
        <dbReference type="PROSITE" id="PS51011"/>
    </source>
</evidence>
<sequence length="872" mass="98094">MAYESPGELVPPPDEFLDRLKEYFLNQRKLFNFIPRVNGIPLDLYALYREVVSRGGYKQVTRTNQWVQVASSLGYLLAGPNVTYALRDFYVRYLDEFERNCLPALQATASQDEMDYYIFQKPACKFFRKEEPLPRPIQGDVDIKLVENSLLSNLPNEIDAGLNALVVLSSIPKALKLCYYNRITSSLITLTGVCQQDECCAAHPCGSHLRMSNFWAANLTTKGWIYFQEPLEECCKLVALQFDSDSINNLFNLTEEYHQEFYTVQAVLTVFRNSLLEDADGLDCAYLSRIPCFLRLLLTCAYCQASDLRRLALDCLVLLHFPLTDEPYLSIILDCVQDLLLRDDRMDLLTALKLLIAICEEPVSLGTDRIRRSFFCLHSLSGYRNEAFLDIILRQDQNLARILAVLFLPDLHLVITACDLLYCLSCMNRRLCSRLLHCDLIQHLESFLRVEAQSFGERSMYRLKVMQPPEAEHPSSPLSCQFDVNLADPKREVVRRALDMALDPEQPHKCESVALSPVPSQELTNGDGIFKDDLEEETLTNGHHDSNGFLSPSTVSGTILSEDSNQSSSTQSSNPPVQIINGGANYGTQAVKTPSRSRSNPTPVVTFKYEKDLEAPLLSDQFPSYWLAKYIEEAPGYTVSRTQIYAEYQAAHKVQYSNRKYLSWNNFILVMRASFPFTLDQTRLKNHLGNNEIHFKRLRFKRDAPKQVSSGESQQTFTNGTFNSVSSVPQSTNLVHMTNQKPANSFVLCDTNSNPILSQTNQFLSPGGQPMMIVNGASPTKPVLTNGISSELENGKRKSFEPLPPPTNFMGKRMVIVSNAGQESLALTAAPLVRSPATFSLTTSPILLTRPSPTPTVLLTPQGPAMISSYLR</sequence>
<dbReference type="AlphaFoldDB" id="A0ABD2QK91"/>
<dbReference type="Pfam" id="PF01388">
    <property type="entry name" value="ARID"/>
    <property type="match status" value="1"/>
</dbReference>
<evidence type="ECO:0000256" key="4">
    <source>
        <dbReference type="ARBA" id="ARBA00023242"/>
    </source>
</evidence>
<protein>
    <submittedName>
        <fullName evidence="7">AT-rich interactive domain-containing protein 2</fullName>
    </submittedName>
</protein>
<feature type="compositionally biased region" description="Low complexity" evidence="5">
    <location>
        <begin position="564"/>
        <end position="574"/>
    </location>
</feature>
<dbReference type="InterPro" id="IPR052406">
    <property type="entry name" value="Chromatin_Remodeling_Comp"/>
</dbReference>
<name>A0ABD2QK91_9PLAT</name>
<feature type="region of interest" description="Disordered" evidence="5">
    <location>
        <begin position="539"/>
        <end position="602"/>
    </location>
</feature>
<keyword evidence="4" id="KW-0539">Nucleus</keyword>
<feature type="domain" description="ARID" evidence="6">
    <location>
        <begin position="10"/>
        <end position="102"/>
    </location>
</feature>
<proteinExistence type="predicted"/>
<keyword evidence="8" id="KW-1185">Reference proteome</keyword>
<feature type="compositionally biased region" description="Polar residues" evidence="5">
    <location>
        <begin position="707"/>
        <end position="723"/>
    </location>
</feature>
<reference evidence="7 8" key="1">
    <citation type="submission" date="2024-11" db="EMBL/GenBank/DDBJ databases">
        <title>Adaptive evolution of stress response genes in parasites aligns with host niche diversity.</title>
        <authorList>
            <person name="Hahn C."/>
            <person name="Resl P."/>
        </authorList>
    </citation>
    <scope>NUCLEOTIDE SEQUENCE [LARGE SCALE GENOMIC DNA]</scope>
    <source>
        <strain evidence="7">EGGRZ-B1_66</strain>
        <tissue evidence="7">Body</tissue>
    </source>
</reference>
<dbReference type="Gene3D" id="1.10.10.10">
    <property type="entry name" value="Winged helix-like DNA-binding domain superfamily/Winged helix DNA-binding domain"/>
    <property type="match status" value="1"/>
</dbReference>
<dbReference type="Gene3D" id="1.10.150.60">
    <property type="entry name" value="ARID DNA-binding domain"/>
    <property type="match status" value="1"/>
</dbReference>
<dbReference type="SUPFAM" id="SSF48371">
    <property type="entry name" value="ARM repeat"/>
    <property type="match status" value="1"/>
</dbReference>
<feature type="compositionally biased region" description="Polar residues" evidence="5">
    <location>
        <begin position="586"/>
        <end position="602"/>
    </location>
</feature>
<feature type="compositionally biased region" description="Polar residues" evidence="5">
    <location>
        <begin position="548"/>
        <end position="563"/>
    </location>
</feature>
<dbReference type="PANTHER" id="PTHR22970:SF14">
    <property type="entry name" value="AT-RICH INTERACTIVE DOMAIN-CONTAINING PROTEIN 2"/>
    <property type="match status" value="1"/>
</dbReference>
<dbReference type="CDD" id="cd16100">
    <property type="entry name" value="ARID"/>
    <property type="match status" value="1"/>
</dbReference>
<dbReference type="PANTHER" id="PTHR22970">
    <property type="entry name" value="AT-RICH INTERACTIVE DOMAIN-CONTAINING PROTEIN 2"/>
    <property type="match status" value="1"/>
</dbReference>
<evidence type="ECO:0000313" key="8">
    <source>
        <dbReference type="Proteomes" id="UP001626550"/>
    </source>
</evidence>
<accession>A0ABD2QK91</accession>
<dbReference type="SMART" id="SM00501">
    <property type="entry name" value="BRIGHT"/>
    <property type="match status" value="1"/>
</dbReference>